<evidence type="ECO:0000256" key="9">
    <source>
        <dbReference type="ARBA" id="ARBA00022912"/>
    </source>
</evidence>
<dbReference type="PANTHER" id="PTHR19134">
    <property type="entry name" value="RECEPTOR-TYPE TYROSINE-PROTEIN PHOSPHATASE"/>
    <property type="match status" value="1"/>
</dbReference>
<evidence type="ECO:0000256" key="13">
    <source>
        <dbReference type="ARBA" id="ARBA00051722"/>
    </source>
</evidence>
<keyword evidence="10 18" id="KW-1133">Transmembrane helix</keyword>
<dbReference type="CDD" id="cd14558">
    <property type="entry name" value="R-PTP-C-2"/>
    <property type="match status" value="1"/>
</dbReference>
<evidence type="ECO:0000256" key="1">
    <source>
        <dbReference type="ARBA" id="ARBA00004251"/>
    </source>
</evidence>
<evidence type="ECO:0000256" key="7">
    <source>
        <dbReference type="ARBA" id="ARBA00022737"/>
    </source>
</evidence>
<dbReference type="Gene3D" id="3.90.190.10">
    <property type="entry name" value="Protein tyrosine phosphatase superfamily"/>
    <property type="match status" value="2"/>
</dbReference>
<evidence type="ECO:0000313" key="22">
    <source>
        <dbReference type="Proteomes" id="UP000694391"/>
    </source>
</evidence>
<feature type="region of interest" description="Disordered" evidence="17">
    <location>
        <begin position="222"/>
        <end position="265"/>
    </location>
</feature>
<dbReference type="PRINTS" id="PR00700">
    <property type="entry name" value="PRTYPHPHTASE"/>
</dbReference>
<reference evidence="21" key="1">
    <citation type="submission" date="2025-08" db="UniProtKB">
        <authorList>
            <consortium name="Ensembl"/>
        </authorList>
    </citation>
    <scope>IDENTIFICATION</scope>
</reference>
<dbReference type="PROSITE" id="PS50055">
    <property type="entry name" value="TYR_PHOSPHATASE_PTP"/>
    <property type="match status" value="2"/>
</dbReference>
<feature type="domain" description="Tyrosine specific protein phosphatases" evidence="20">
    <location>
        <begin position="1062"/>
        <end position="1145"/>
    </location>
</feature>
<gene>
    <name evidence="21" type="primary">PTPRC</name>
</gene>
<dbReference type="Pfam" id="PF12567">
    <property type="entry name" value="CD45"/>
    <property type="match status" value="1"/>
</dbReference>
<keyword evidence="9" id="KW-0904">Protein phosphatase</keyword>
<keyword evidence="3" id="KW-1003">Cell membrane</keyword>
<evidence type="ECO:0000259" key="20">
    <source>
        <dbReference type="PROSITE" id="PS50056"/>
    </source>
</evidence>
<evidence type="ECO:0000256" key="16">
    <source>
        <dbReference type="ARBA" id="ARBA00078812"/>
    </source>
</evidence>
<dbReference type="SMART" id="SM00194">
    <property type="entry name" value="PTPc"/>
    <property type="match status" value="2"/>
</dbReference>
<evidence type="ECO:0000256" key="5">
    <source>
        <dbReference type="ARBA" id="ARBA00022692"/>
    </source>
</evidence>
<feature type="domain" description="Tyrosine specific protein phosphatases" evidence="20">
    <location>
        <begin position="759"/>
        <end position="830"/>
    </location>
</feature>
<keyword evidence="6" id="KW-0732">Signal</keyword>
<feature type="region of interest" description="Disordered" evidence="17">
    <location>
        <begin position="1183"/>
        <end position="1233"/>
    </location>
</feature>
<dbReference type="FunFam" id="3.90.190.10:FF:000042">
    <property type="entry name" value="receptor-type tyrosine-protein phosphatase C isoform X1"/>
    <property type="match status" value="1"/>
</dbReference>
<dbReference type="PROSITE" id="PS50056">
    <property type="entry name" value="TYR_PHOSPHATASE_2"/>
    <property type="match status" value="2"/>
</dbReference>
<dbReference type="FunFam" id="3.90.190.10:FF:000033">
    <property type="entry name" value="receptor-type tyrosine-protein phosphatase C isoform X1"/>
    <property type="match status" value="1"/>
</dbReference>
<comment type="similarity">
    <text evidence="14">Belongs to the protein-tyrosine phosphatase family. Receptor class 1/6 subfamily.</text>
</comment>
<dbReference type="InterPro" id="IPR029021">
    <property type="entry name" value="Prot-tyrosine_phosphatase-like"/>
</dbReference>
<dbReference type="SMART" id="SM00404">
    <property type="entry name" value="PTPc_motif"/>
    <property type="match status" value="2"/>
</dbReference>
<dbReference type="PROSITE" id="PS00383">
    <property type="entry name" value="TYR_PHOSPHATASE_1"/>
    <property type="match status" value="1"/>
</dbReference>
<organism evidence="21 22">
    <name type="scientific">Canis lupus dingo</name>
    <name type="common">dingo</name>
    <dbReference type="NCBI Taxonomy" id="286419"/>
    <lineage>
        <taxon>Eukaryota</taxon>
        <taxon>Metazoa</taxon>
        <taxon>Chordata</taxon>
        <taxon>Craniata</taxon>
        <taxon>Vertebrata</taxon>
        <taxon>Euteleostomi</taxon>
        <taxon>Mammalia</taxon>
        <taxon>Eutheria</taxon>
        <taxon>Laurasiatheria</taxon>
        <taxon>Carnivora</taxon>
        <taxon>Caniformia</taxon>
        <taxon>Canidae</taxon>
        <taxon>Canis</taxon>
    </lineage>
</organism>
<evidence type="ECO:0000256" key="18">
    <source>
        <dbReference type="SAM" id="Phobius"/>
    </source>
</evidence>
<evidence type="ECO:0000256" key="6">
    <source>
        <dbReference type="ARBA" id="ARBA00022729"/>
    </source>
</evidence>
<dbReference type="InterPro" id="IPR003595">
    <property type="entry name" value="Tyr_Pase_cat"/>
</dbReference>
<feature type="domain" description="Tyrosine-protein phosphatase" evidence="19">
    <location>
        <begin position="871"/>
        <end position="1154"/>
    </location>
</feature>
<proteinExistence type="inferred from homology"/>
<comment type="subcellular location">
    <subcellularLocation>
        <location evidence="1">Cell membrane</location>
        <topology evidence="1">Single-pass type I membrane protein</topology>
    </subcellularLocation>
</comment>
<feature type="region of interest" description="Disordered" evidence="17">
    <location>
        <begin position="920"/>
        <end position="941"/>
    </location>
</feature>
<feature type="region of interest" description="Disordered" evidence="17">
    <location>
        <begin position="115"/>
        <end position="204"/>
    </location>
</feature>
<keyword evidence="7" id="KW-0677">Repeat</keyword>
<evidence type="ECO:0000256" key="14">
    <source>
        <dbReference type="ARBA" id="ARBA00061377"/>
    </source>
</evidence>
<keyword evidence="12" id="KW-0325">Glycoprotein</keyword>
<dbReference type="GeneTree" id="ENSGT00940000159457"/>
<dbReference type="EC" id="3.1.3.48" evidence="2"/>
<feature type="domain" description="Tyrosine-protein phosphatase" evidence="19">
    <location>
        <begin position="580"/>
        <end position="839"/>
    </location>
</feature>
<evidence type="ECO:0000256" key="2">
    <source>
        <dbReference type="ARBA" id="ARBA00013064"/>
    </source>
</evidence>
<feature type="transmembrane region" description="Helical" evidence="18">
    <location>
        <begin position="505"/>
        <end position="526"/>
    </location>
</feature>
<dbReference type="InterPro" id="IPR003961">
    <property type="entry name" value="FN3_dom"/>
</dbReference>
<dbReference type="InterPro" id="IPR000387">
    <property type="entry name" value="Tyr_Pase_dom"/>
</dbReference>
<feature type="compositionally biased region" description="Basic and acidic residues" evidence="17">
    <location>
        <begin position="1197"/>
        <end position="1208"/>
    </location>
</feature>
<protein>
    <recommendedName>
        <fullName evidence="15">Receptor-type tyrosine-protein phosphatase C</fullName>
        <ecNumber evidence="2">3.1.3.48</ecNumber>
    </recommendedName>
    <alternativeName>
        <fullName evidence="16">Leukocyte common antigen</fullName>
    </alternativeName>
</protein>
<evidence type="ECO:0000256" key="4">
    <source>
        <dbReference type="ARBA" id="ARBA00022553"/>
    </source>
</evidence>
<evidence type="ECO:0000256" key="11">
    <source>
        <dbReference type="ARBA" id="ARBA00023136"/>
    </source>
</evidence>
<evidence type="ECO:0000256" key="12">
    <source>
        <dbReference type="ARBA" id="ARBA00023180"/>
    </source>
</evidence>
<dbReference type="Pfam" id="PF00102">
    <property type="entry name" value="Y_phosphatase"/>
    <property type="match status" value="2"/>
</dbReference>
<evidence type="ECO:0000256" key="8">
    <source>
        <dbReference type="ARBA" id="ARBA00022801"/>
    </source>
</evidence>
<dbReference type="InterPro" id="IPR016335">
    <property type="entry name" value="Ptprc"/>
</dbReference>
<evidence type="ECO:0000256" key="10">
    <source>
        <dbReference type="ARBA" id="ARBA00022989"/>
    </source>
</evidence>
<reference evidence="21" key="2">
    <citation type="submission" date="2025-09" db="UniProtKB">
        <authorList>
            <consortium name="Ensembl"/>
        </authorList>
    </citation>
    <scope>IDENTIFICATION</scope>
</reference>
<dbReference type="GO" id="GO:0050852">
    <property type="term" value="P:T cell receptor signaling pathway"/>
    <property type="evidence" value="ECO:0007669"/>
    <property type="project" value="InterPro"/>
</dbReference>
<evidence type="ECO:0000256" key="17">
    <source>
        <dbReference type="SAM" id="MobiDB-lite"/>
    </source>
</evidence>
<dbReference type="Ensembl" id="ENSCAFT00020017496.1">
    <property type="protein sequence ID" value="ENSCAFP00020015052.1"/>
    <property type="gene ID" value="ENSCAFG00020011468.1"/>
</dbReference>
<sequence length="1233" mass="137130">MPGGGVGGALSSDPLTPASLSVCSWGGLHPRGGVPGSSGAAGSRATCFPPGRGSYGGGGVLGAGRQRHPTVARSTCTHHPTQLLSAPREAHPWVHRAGCASPSATLHPGLHTRSSAAGLGCQPPTRSPGCIPTATQGHPPPRGGFSGWGPRTGSARPDGTCRVRPGSHAPCRCPRGSTEQGPPGAGPRGPGSAGGPVWPSPCVGDTTPAATAFVLAGSSGEWTTPRTFPADPAATPVASPPPARSSSAAPPRASSIPANASSSGSKDRYANITVEYYYEPNSFVAKLNVNDTVNCDQCKKNEISNLKECENLNITISHSSCDSPNKTLTLEVPPGKYKLVSICIYAKKYNSMCLKVKCDILYSYTNMGYLFLSDNRTPSKDMQFEWEGFVPETDYSCYLNVSYNGQLVLNLSKIIETDFGSEYIAYANKCFFILIDPGPVRDLHFSRKSDNSVQVRCKPPAAYNGPKNGNYHLQIRIGDVLVNDLLNKACEFLVENLHYSTEYKALIIFLVFLIIVTFLALLVVLYKIYDLRNKRSSDLDEEQELVERDDEKQLMTVEPIHADILLETYKRKIADEGRLFLAEFQSIPRVFSKFSIKDARKPFNQNKNRYVDILPYDYNRVELSDINGDAGSNYINASYIDGFKEPRKYIAAQGPRDETVDDFWRMIWEQKATVIVMVTRCEEGNRNKCAEYWPSMEEGTRAFGDVIVKITEHKRCPDYIIQKLNITNKKEKATGREVTHIQFTSWPDHGVPEDPHLLLKLRRRVNAFSNFFSGPIVVHCSAGVGRTGTYIGIDAMLEGLEAENKVDVYGYVVKLRRQRCLMVQVEAQYILIHQALVEYNQFGETEVSLSELHPYLLNMKKRDPPSEPSPLEAEFQRLPSYRSWRTQHVGNQEQNKSKNRNSYIIPYDFNRVPLKHELEMSKESEHDSDESSDDDSDSEETSRYINASFVMSYWKPEVMIAAQGPLKETIGDFWQMIFQRKVKVIVMLTQLKDGDQEACAQYWGEGKQTYGDVQVDMKETNKSSAYTLRVFELRHSKRKDSRTVYQYQYNNWNVDELPAEPKELISMIQALKEKSPKNSTEGNKHHKNVPLLIHCRDGSQQTGLFCALLNLLESAETEEVIDVFQVVKSLRRARPGMVPTFEQYQFLYDVIANTYPAQNGQIKKSNNQDDKVEFANELVDKAKQDANCVSSPGAPDKTNEGNKEDEGTKVTSSPEEPEHSANGPASPGLTQNA</sequence>
<keyword evidence="22" id="KW-1185">Reference proteome</keyword>
<dbReference type="GO" id="GO:0005886">
    <property type="term" value="C:plasma membrane"/>
    <property type="evidence" value="ECO:0007669"/>
    <property type="project" value="UniProtKB-SubCell"/>
</dbReference>
<dbReference type="Proteomes" id="UP000694391">
    <property type="component" value="Unplaced"/>
</dbReference>
<feature type="compositionally biased region" description="Acidic residues" evidence="17">
    <location>
        <begin position="926"/>
        <end position="939"/>
    </location>
</feature>
<keyword evidence="8" id="KW-0378">Hydrolase</keyword>
<feature type="compositionally biased region" description="Low complexity" evidence="17">
    <location>
        <begin position="244"/>
        <end position="264"/>
    </location>
</feature>
<evidence type="ECO:0000256" key="3">
    <source>
        <dbReference type="ARBA" id="ARBA00022475"/>
    </source>
</evidence>
<keyword evidence="5 18" id="KW-0812">Transmembrane</keyword>
<comment type="catalytic activity">
    <reaction evidence="13">
        <text>O-phospho-L-tyrosyl-[protein] + H2O = L-tyrosyl-[protein] + phosphate</text>
        <dbReference type="Rhea" id="RHEA:10684"/>
        <dbReference type="Rhea" id="RHEA-COMP:10136"/>
        <dbReference type="Rhea" id="RHEA-COMP:20101"/>
        <dbReference type="ChEBI" id="CHEBI:15377"/>
        <dbReference type="ChEBI" id="CHEBI:43474"/>
        <dbReference type="ChEBI" id="CHEBI:46858"/>
        <dbReference type="ChEBI" id="CHEBI:61978"/>
        <dbReference type="EC" id="3.1.3.48"/>
    </reaction>
</comment>
<evidence type="ECO:0000313" key="21">
    <source>
        <dbReference type="Ensembl" id="ENSCAFP00020015052.1"/>
    </source>
</evidence>
<accession>A0A8C0KG69</accession>
<dbReference type="SUPFAM" id="SSF49265">
    <property type="entry name" value="Fibronectin type III"/>
    <property type="match status" value="1"/>
</dbReference>
<dbReference type="GO" id="GO:0004725">
    <property type="term" value="F:protein tyrosine phosphatase activity"/>
    <property type="evidence" value="ECO:0007669"/>
    <property type="project" value="UniProtKB-EC"/>
</dbReference>
<dbReference type="PANTHER" id="PTHR19134:SF539">
    <property type="entry name" value="RECEPTOR-TYPE TYROSINE-PROTEIN PHOSPHATASE C"/>
    <property type="match status" value="1"/>
</dbReference>
<evidence type="ECO:0000256" key="15">
    <source>
        <dbReference type="ARBA" id="ARBA00073601"/>
    </source>
</evidence>
<evidence type="ECO:0000259" key="19">
    <source>
        <dbReference type="PROSITE" id="PS50055"/>
    </source>
</evidence>
<dbReference type="InterPro" id="IPR050348">
    <property type="entry name" value="Protein-Tyr_Phosphatase"/>
</dbReference>
<name>A0A8C0KG69_CANLU</name>
<keyword evidence="4" id="KW-0597">Phosphoprotein</keyword>
<dbReference type="CDD" id="cd00063">
    <property type="entry name" value="FN3"/>
    <property type="match status" value="1"/>
</dbReference>
<dbReference type="InterPro" id="IPR000242">
    <property type="entry name" value="PTP_cat"/>
</dbReference>
<dbReference type="AlphaFoldDB" id="A0A8C0KG69"/>
<dbReference type="InterPro" id="IPR036116">
    <property type="entry name" value="FN3_sf"/>
</dbReference>
<dbReference type="SUPFAM" id="SSF52799">
    <property type="entry name" value="(Phosphotyrosine protein) phosphatases II"/>
    <property type="match status" value="2"/>
</dbReference>
<keyword evidence="11 18" id="KW-0472">Membrane</keyword>
<dbReference type="CDD" id="cd14557">
    <property type="entry name" value="R-PTPc-C-1"/>
    <property type="match status" value="1"/>
</dbReference>
<dbReference type="InterPro" id="IPR016130">
    <property type="entry name" value="Tyr_Pase_AS"/>
</dbReference>